<reference evidence="1" key="1">
    <citation type="submission" date="2018-04" db="EMBL/GenBank/DDBJ databases">
        <title>Draft genome sequence of the Candidatus Spirobacillus cienkowskii, a pathogen of freshwater Daphnia species, reconstructed from hemolymph metagenomic reads.</title>
        <authorList>
            <person name="Bresciani L."/>
            <person name="Lemos L.N."/>
            <person name="Wale N."/>
            <person name="Lin J.Y."/>
            <person name="Fernandes G.R."/>
            <person name="Duffy M.A."/>
            <person name="Rodrigues J.M."/>
        </authorList>
    </citation>
    <scope>NUCLEOTIDE SEQUENCE [LARGE SCALE GENOMIC DNA]</scope>
    <source>
        <strain evidence="1">Binning01</strain>
    </source>
</reference>
<organism evidence="1 2">
    <name type="scientific">Spirobacillus cienkowskii</name>
    <dbReference type="NCBI Taxonomy" id="495820"/>
    <lineage>
        <taxon>Bacteria</taxon>
        <taxon>Pseudomonadati</taxon>
        <taxon>Bdellovibrionota</taxon>
        <taxon>Oligoflexia</taxon>
        <taxon>Silvanigrellales</taxon>
        <taxon>Spirobacillus</taxon>
    </lineage>
</organism>
<sequence>MQHFISTSNKKGMLHMSKIVTHFNETLKGLLKKKITPQLLRRLAIILLFLMDIKVKEISAVLKCNPKTVYQTIRKFKSNGMMNLIEKPRTGRKSLLNSDDVSELKKQIILKNSQESHEKVVHIEIIKNIIHKNKGKKFSRSGLYSFCKKN</sequence>
<keyword evidence="2" id="KW-1185">Reference proteome</keyword>
<name>A0A369KU03_9BACT</name>
<dbReference type="EMBL" id="QOVW01000021">
    <property type="protein sequence ID" value="RDB36850.1"/>
    <property type="molecule type" value="Genomic_DNA"/>
</dbReference>
<protein>
    <submittedName>
        <fullName evidence="1">Helix-turn-helix domain-containing protein</fullName>
    </submittedName>
</protein>
<proteinExistence type="predicted"/>
<accession>A0A369KU03</accession>
<dbReference type="InterPro" id="IPR009057">
    <property type="entry name" value="Homeodomain-like_sf"/>
</dbReference>
<gene>
    <name evidence="1" type="ORF">DCC88_02920</name>
</gene>
<dbReference type="AlphaFoldDB" id="A0A369KU03"/>
<comment type="caution">
    <text evidence="1">The sequence shown here is derived from an EMBL/GenBank/DDBJ whole genome shotgun (WGS) entry which is preliminary data.</text>
</comment>
<evidence type="ECO:0000313" key="1">
    <source>
        <dbReference type="EMBL" id="RDB36850.1"/>
    </source>
</evidence>
<dbReference type="Proteomes" id="UP000253934">
    <property type="component" value="Unassembled WGS sequence"/>
</dbReference>
<dbReference type="Pfam" id="PF13384">
    <property type="entry name" value="HTH_23"/>
    <property type="match status" value="1"/>
</dbReference>
<evidence type="ECO:0000313" key="2">
    <source>
        <dbReference type="Proteomes" id="UP000253934"/>
    </source>
</evidence>
<dbReference type="SUPFAM" id="SSF46689">
    <property type="entry name" value="Homeodomain-like"/>
    <property type="match status" value="1"/>
</dbReference>